<dbReference type="AlphaFoldDB" id="A0A7S9LNT7"/>
<dbReference type="KEGG" id="poz:I0K15_11855"/>
<feature type="domain" description="DUF1330" evidence="1">
    <location>
        <begin position="2"/>
        <end position="91"/>
    </location>
</feature>
<evidence type="ECO:0000313" key="3">
    <source>
        <dbReference type="Proteomes" id="UP000594800"/>
    </source>
</evidence>
<name>A0A7S9LNT7_9RHOB</name>
<dbReference type="EMBL" id="CP064942">
    <property type="protein sequence ID" value="QPH52519.1"/>
    <property type="molecule type" value="Genomic_DNA"/>
</dbReference>
<accession>A0A7S9LNT7</accession>
<dbReference type="RefSeq" id="WP_196101730.1">
    <property type="nucleotide sequence ID" value="NZ_CP064942.1"/>
</dbReference>
<dbReference type="InterPro" id="IPR011008">
    <property type="entry name" value="Dimeric_a/b-barrel"/>
</dbReference>
<protein>
    <submittedName>
        <fullName evidence="2">DUF1330 domain-containing protein</fullName>
    </submittedName>
</protein>
<dbReference type="PANTHER" id="PTHR41521:SF4">
    <property type="entry name" value="BLR0684 PROTEIN"/>
    <property type="match status" value="1"/>
</dbReference>
<dbReference type="InterPro" id="IPR010753">
    <property type="entry name" value="DUF1330"/>
</dbReference>
<sequence length="96" mass="10552">MPAFFIAQVTVKDAEKFRIYAGEVGATMEPHGGEPVLRGQKATDLTGESDHEMAAIFRFPDLASIRAWYGSDAYQDLIPVREAAADMTITAYEIPD</sequence>
<dbReference type="SUPFAM" id="SSF54909">
    <property type="entry name" value="Dimeric alpha+beta barrel"/>
    <property type="match status" value="1"/>
</dbReference>
<dbReference type="PANTHER" id="PTHR41521">
    <property type="match status" value="1"/>
</dbReference>
<proteinExistence type="predicted"/>
<evidence type="ECO:0000313" key="2">
    <source>
        <dbReference type="EMBL" id="QPH52519.1"/>
    </source>
</evidence>
<dbReference type="Pfam" id="PF07045">
    <property type="entry name" value="DUF1330"/>
    <property type="match status" value="1"/>
</dbReference>
<keyword evidence="3" id="KW-1185">Reference proteome</keyword>
<evidence type="ECO:0000259" key="1">
    <source>
        <dbReference type="Pfam" id="PF07045"/>
    </source>
</evidence>
<dbReference type="Proteomes" id="UP000594800">
    <property type="component" value="Chromosome"/>
</dbReference>
<reference evidence="2 3" key="1">
    <citation type="submission" date="2020-11" db="EMBL/GenBank/DDBJ databases">
        <title>Description of Pontivivens ytuae sp. nov. isolated from deep sea sediment of Mariana Trench.</title>
        <authorList>
            <person name="Wang Z."/>
            <person name="Sun Q.-L."/>
            <person name="Xu X.-D."/>
            <person name="Tang Y.-Z."/>
            <person name="Zhang J."/>
        </authorList>
    </citation>
    <scope>NUCLEOTIDE SEQUENCE [LARGE SCALE GENOMIC DNA]</scope>
    <source>
        <strain evidence="2 3">MT2928</strain>
    </source>
</reference>
<dbReference type="Gene3D" id="3.30.70.100">
    <property type="match status" value="1"/>
</dbReference>
<organism evidence="2 3">
    <name type="scientific">Pontivivens ytuae</name>
    <dbReference type="NCBI Taxonomy" id="2789856"/>
    <lineage>
        <taxon>Bacteria</taxon>
        <taxon>Pseudomonadati</taxon>
        <taxon>Pseudomonadota</taxon>
        <taxon>Alphaproteobacteria</taxon>
        <taxon>Rhodobacterales</taxon>
        <taxon>Paracoccaceae</taxon>
        <taxon>Pontivivens</taxon>
    </lineage>
</organism>
<gene>
    <name evidence="2" type="ORF">I0K15_11855</name>
</gene>